<dbReference type="InterPro" id="IPR042242">
    <property type="entry name" value="RecO_C"/>
</dbReference>
<evidence type="ECO:0000256" key="5">
    <source>
        <dbReference type="ARBA" id="ARBA00023204"/>
    </source>
</evidence>
<evidence type="ECO:0000256" key="7">
    <source>
        <dbReference type="HAMAP-Rule" id="MF_00201"/>
    </source>
</evidence>
<dbReference type="PANTHER" id="PTHR33991:SF1">
    <property type="entry name" value="DNA REPAIR PROTEIN RECO"/>
    <property type="match status" value="1"/>
</dbReference>
<dbReference type="SUPFAM" id="SSF50249">
    <property type="entry name" value="Nucleic acid-binding proteins"/>
    <property type="match status" value="1"/>
</dbReference>
<dbReference type="InterPro" id="IPR003717">
    <property type="entry name" value="RecO"/>
</dbReference>
<evidence type="ECO:0000259" key="8">
    <source>
        <dbReference type="Pfam" id="PF11967"/>
    </source>
</evidence>
<evidence type="ECO:0000313" key="9">
    <source>
        <dbReference type="EMBL" id="RKD92039.1"/>
    </source>
</evidence>
<evidence type="ECO:0000256" key="3">
    <source>
        <dbReference type="ARBA" id="ARBA00022763"/>
    </source>
</evidence>
<evidence type="ECO:0000256" key="1">
    <source>
        <dbReference type="ARBA" id="ARBA00007452"/>
    </source>
</evidence>
<dbReference type="InterPro" id="IPR022572">
    <property type="entry name" value="DNA_rep/recomb_RecO_N"/>
</dbReference>
<dbReference type="OrthoDB" id="9789152at2"/>
<sequence>MLEKTRGIFLHYINYSDSSVIAKIYTEKFGQQSYIISGIRSKKSSTRINVFQPLFLLDLEVYHKDGRGIQRLKNARLSVPFNQLPFDVYKSSQAIFLSELLMKCLKEEESNPELFDFLFHAACLLDLAEDGDCNFLVSFLFRLTRYLGVDPQAPPQAPFRYFDLVSASFRENEPAHNQFMNYEITHKFTELFNCDFSELEKLNFTNRHRRVLLDHLVDYYRIHLDLGGDLKSLSVLKEVLG</sequence>
<name>A0A419W9B4_9BACT</name>
<feature type="domain" description="DNA replication/recombination mediator RecO N-terminal" evidence="8">
    <location>
        <begin position="1"/>
        <end position="78"/>
    </location>
</feature>
<comment type="function">
    <text evidence="7">Involved in DNA repair and RecF pathway recombination.</text>
</comment>
<proteinExistence type="inferred from homology"/>
<dbReference type="SUPFAM" id="SSF57863">
    <property type="entry name" value="ArfGap/RecO-like zinc finger"/>
    <property type="match status" value="1"/>
</dbReference>
<reference evidence="9 10" key="1">
    <citation type="submission" date="2018-09" db="EMBL/GenBank/DDBJ databases">
        <title>Genomic Encyclopedia of Archaeal and Bacterial Type Strains, Phase II (KMG-II): from individual species to whole genera.</title>
        <authorList>
            <person name="Goeker M."/>
        </authorList>
    </citation>
    <scope>NUCLEOTIDE SEQUENCE [LARGE SCALE GENOMIC DNA]</scope>
    <source>
        <strain evidence="9 10">DSM 27148</strain>
    </source>
</reference>
<dbReference type="Pfam" id="PF02565">
    <property type="entry name" value="RecO_C"/>
    <property type="match status" value="1"/>
</dbReference>
<dbReference type="GO" id="GO:0006302">
    <property type="term" value="P:double-strand break repair"/>
    <property type="evidence" value="ECO:0007669"/>
    <property type="project" value="TreeGrafter"/>
</dbReference>
<keyword evidence="5 7" id="KW-0234">DNA repair</keyword>
<comment type="similarity">
    <text evidence="1 7">Belongs to the RecO family.</text>
</comment>
<dbReference type="Gene3D" id="2.40.50.140">
    <property type="entry name" value="Nucleic acid-binding proteins"/>
    <property type="match status" value="1"/>
</dbReference>
<protein>
    <recommendedName>
        <fullName evidence="2 7">DNA repair protein RecO</fullName>
    </recommendedName>
    <alternativeName>
        <fullName evidence="6 7">Recombination protein O</fullName>
    </alternativeName>
</protein>
<dbReference type="InterPro" id="IPR037278">
    <property type="entry name" value="ARFGAP/RecO"/>
</dbReference>
<organism evidence="9 10">
    <name type="scientific">Mangrovibacterium diazotrophicum</name>
    <dbReference type="NCBI Taxonomy" id="1261403"/>
    <lineage>
        <taxon>Bacteria</taxon>
        <taxon>Pseudomonadati</taxon>
        <taxon>Bacteroidota</taxon>
        <taxon>Bacteroidia</taxon>
        <taxon>Marinilabiliales</taxon>
        <taxon>Prolixibacteraceae</taxon>
        <taxon>Mangrovibacterium</taxon>
    </lineage>
</organism>
<dbReference type="Pfam" id="PF11967">
    <property type="entry name" value="RecO_N"/>
    <property type="match status" value="1"/>
</dbReference>
<dbReference type="Proteomes" id="UP000283387">
    <property type="component" value="Unassembled WGS sequence"/>
</dbReference>
<keyword evidence="10" id="KW-1185">Reference proteome</keyword>
<dbReference type="GO" id="GO:0006310">
    <property type="term" value="P:DNA recombination"/>
    <property type="evidence" value="ECO:0007669"/>
    <property type="project" value="UniProtKB-UniRule"/>
</dbReference>
<comment type="caution">
    <text evidence="9">The sequence shown here is derived from an EMBL/GenBank/DDBJ whole genome shotgun (WGS) entry which is preliminary data.</text>
</comment>
<dbReference type="AlphaFoldDB" id="A0A419W9B4"/>
<dbReference type="EMBL" id="RAPN01000001">
    <property type="protein sequence ID" value="RKD92039.1"/>
    <property type="molecule type" value="Genomic_DNA"/>
</dbReference>
<dbReference type="NCBIfam" id="TIGR00613">
    <property type="entry name" value="reco"/>
    <property type="match status" value="1"/>
</dbReference>
<dbReference type="HAMAP" id="MF_00201">
    <property type="entry name" value="RecO"/>
    <property type="match status" value="1"/>
</dbReference>
<keyword evidence="4 7" id="KW-0233">DNA recombination</keyword>
<evidence type="ECO:0000313" key="10">
    <source>
        <dbReference type="Proteomes" id="UP000283387"/>
    </source>
</evidence>
<evidence type="ECO:0000256" key="6">
    <source>
        <dbReference type="ARBA" id="ARBA00033409"/>
    </source>
</evidence>
<keyword evidence="3 7" id="KW-0227">DNA damage</keyword>
<dbReference type="InterPro" id="IPR012340">
    <property type="entry name" value="NA-bd_OB-fold"/>
</dbReference>
<dbReference type="GO" id="GO:0043590">
    <property type="term" value="C:bacterial nucleoid"/>
    <property type="evidence" value="ECO:0007669"/>
    <property type="project" value="TreeGrafter"/>
</dbReference>
<evidence type="ECO:0000256" key="2">
    <source>
        <dbReference type="ARBA" id="ARBA00021310"/>
    </source>
</evidence>
<dbReference type="Gene3D" id="1.20.1440.120">
    <property type="entry name" value="Recombination protein O, C-terminal domain"/>
    <property type="match status" value="1"/>
</dbReference>
<dbReference type="PANTHER" id="PTHR33991">
    <property type="entry name" value="DNA REPAIR PROTEIN RECO"/>
    <property type="match status" value="1"/>
</dbReference>
<accession>A0A419W9B4</accession>
<gene>
    <name evidence="7" type="primary">recO</name>
    <name evidence="9" type="ORF">BC643_2409</name>
</gene>
<dbReference type="RefSeq" id="WP_120273290.1">
    <property type="nucleotide sequence ID" value="NZ_RAPN01000001.1"/>
</dbReference>
<evidence type="ECO:0000256" key="4">
    <source>
        <dbReference type="ARBA" id="ARBA00023172"/>
    </source>
</evidence>